<feature type="compositionally biased region" description="Basic and acidic residues" evidence="1">
    <location>
        <begin position="96"/>
        <end position="121"/>
    </location>
</feature>
<dbReference type="RefSeq" id="WP_014235933.1">
    <property type="nucleotide sequence ID" value="NC_016616.1"/>
</dbReference>
<accession>G8QHT1</accession>
<evidence type="ECO:0000256" key="2">
    <source>
        <dbReference type="SAM" id="SignalP"/>
    </source>
</evidence>
<reference evidence="3 4" key="1">
    <citation type="journal article" date="2012" name="J. Bacteriol.">
        <title>Complete genome sequence of the anaerobic perchlorate-reducing bacterium Azospira suillum strain PS.</title>
        <authorList>
            <person name="Byrne-Bailey K.G."/>
            <person name="Coates J.D."/>
        </authorList>
    </citation>
    <scope>NUCLEOTIDE SEQUENCE [LARGE SCALE GENOMIC DNA]</scope>
    <source>
        <strain evidence="4">ATCC BAA-33 / DSM 13638 / PS</strain>
    </source>
</reference>
<evidence type="ECO:0008006" key="5">
    <source>
        <dbReference type="Google" id="ProtNLM"/>
    </source>
</evidence>
<dbReference type="Proteomes" id="UP000005633">
    <property type="component" value="Chromosome"/>
</dbReference>
<name>G8QHT1_AZOOP</name>
<feature type="compositionally biased region" description="Pro residues" evidence="1">
    <location>
        <begin position="130"/>
        <end position="143"/>
    </location>
</feature>
<feature type="signal peptide" evidence="2">
    <location>
        <begin position="1"/>
        <end position="21"/>
    </location>
</feature>
<dbReference type="EMBL" id="CP003153">
    <property type="protein sequence ID" value="AEV25232.1"/>
    <property type="molecule type" value="Genomic_DNA"/>
</dbReference>
<feature type="region of interest" description="Disordered" evidence="1">
    <location>
        <begin position="96"/>
        <end position="143"/>
    </location>
</feature>
<organism evidence="3 4">
    <name type="scientific">Azospira oryzae (strain ATCC BAA-33 / DSM 13638 / PS)</name>
    <name type="common">Dechlorosoma suillum</name>
    <dbReference type="NCBI Taxonomy" id="640081"/>
    <lineage>
        <taxon>Bacteria</taxon>
        <taxon>Pseudomonadati</taxon>
        <taxon>Pseudomonadota</taxon>
        <taxon>Betaproteobacteria</taxon>
        <taxon>Rhodocyclales</taxon>
        <taxon>Rhodocyclaceae</taxon>
        <taxon>Azospira</taxon>
    </lineage>
</organism>
<feature type="chain" id="PRO_5003513929" description="Cysteine rich repeat protein" evidence="2">
    <location>
        <begin position="22"/>
        <end position="143"/>
    </location>
</feature>
<dbReference type="AlphaFoldDB" id="G8QHT1"/>
<gene>
    <name evidence="3" type="ordered locus">Dsui_0825</name>
</gene>
<dbReference type="HOGENOM" id="CLU_1802124_0_0_4"/>
<sequence length="143" mass="16087">MSGRHVLAFLALAGFAFAVQAQEAPQPAPKGPAMQERCAANPKACERLKERHDASCKDNPQRCEEFKAKREEMRQKCKQDPAACDKAREEMRAKAREQFEQRCKEDPKRCDDMKKRFVESRGKRHGDRPAPAPAAPASAPPQN</sequence>
<dbReference type="KEGG" id="dsu:Dsui_0825"/>
<evidence type="ECO:0000313" key="4">
    <source>
        <dbReference type="Proteomes" id="UP000005633"/>
    </source>
</evidence>
<evidence type="ECO:0000256" key="1">
    <source>
        <dbReference type="SAM" id="MobiDB-lite"/>
    </source>
</evidence>
<protein>
    <recommendedName>
        <fullName evidence="5">Cysteine rich repeat protein</fullName>
    </recommendedName>
</protein>
<keyword evidence="2" id="KW-0732">Signal</keyword>
<proteinExistence type="predicted"/>
<evidence type="ECO:0000313" key="3">
    <source>
        <dbReference type="EMBL" id="AEV25232.1"/>
    </source>
</evidence>